<dbReference type="Gene3D" id="1.20.1050.10">
    <property type="match status" value="1"/>
</dbReference>
<accession>A0A376B6T9</accession>
<reference evidence="3" key="1">
    <citation type="submission" date="2018-06" db="EMBL/GenBank/DDBJ databases">
        <authorList>
            <person name="Guldener U."/>
        </authorList>
    </citation>
    <scope>NUCLEOTIDE SEQUENCE [LARGE SCALE GENOMIC DNA]</scope>
    <source>
        <strain evidence="3">UTAD17</strain>
    </source>
</reference>
<dbReference type="PANTHER" id="PTHR43986">
    <property type="entry name" value="ELONGATION FACTOR 1-GAMMA"/>
    <property type="match status" value="1"/>
</dbReference>
<feature type="domain" description="GST C-terminal" evidence="1">
    <location>
        <begin position="114"/>
        <end position="242"/>
    </location>
</feature>
<evidence type="ECO:0000313" key="2">
    <source>
        <dbReference type="EMBL" id="SSD60289.1"/>
    </source>
</evidence>
<dbReference type="InterPro" id="IPR004046">
    <property type="entry name" value="GST_C"/>
</dbReference>
<dbReference type="SUPFAM" id="SSF47616">
    <property type="entry name" value="GST C-terminal domain-like"/>
    <property type="match status" value="1"/>
</dbReference>
<organism evidence="2 3">
    <name type="scientific">Saccharomycodes ludwigii</name>
    <dbReference type="NCBI Taxonomy" id="36035"/>
    <lineage>
        <taxon>Eukaryota</taxon>
        <taxon>Fungi</taxon>
        <taxon>Dikarya</taxon>
        <taxon>Ascomycota</taxon>
        <taxon>Saccharomycotina</taxon>
        <taxon>Saccharomycetes</taxon>
        <taxon>Saccharomycodales</taxon>
        <taxon>Saccharomycodaceae</taxon>
        <taxon>Saccharomycodes</taxon>
    </lineage>
</organism>
<dbReference type="GO" id="GO:0005737">
    <property type="term" value="C:cytoplasm"/>
    <property type="evidence" value="ECO:0007669"/>
    <property type="project" value="TreeGrafter"/>
</dbReference>
<dbReference type="AlphaFoldDB" id="A0A376B6T9"/>
<dbReference type="PANTHER" id="PTHR43986:SF1">
    <property type="entry name" value="ELONGATION FACTOR 1-GAMMA"/>
    <property type="match status" value="1"/>
</dbReference>
<evidence type="ECO:0000259" key="1">
    <source>
        <dbReference type="PROSITE" id="PS50405"/>
    </source>
</evidence>
<dbReference type="Pfam" id="PF00043">
    <property type="entry name" value="GST_C"/>
    <property type="match status" value="1"/>
</dbReference>
<evidence type="ECO:0000313" key="3">
    <source>
        <dbReference type="Proteomes" id="UP000262825"/>
    </source>
</evidence>
<proteinExistence type="predicted"/>
<dbReference type="Gene3D" id="3.40.30.10">
    <property type="entry name" value="Glutaredoxin"/>
    <property type="match status" value="1"/>
</dbReference>
<sequence>MSETRRILYANQRVRPRVPIALVKKFNLPVEIIDPEDKEFNDGGIYAKFFPLKKVPSYIELDKNTNEPIFILTEVIAVIFYLLETFIDENSSSPELLAFAKSLIEPDSTTTLNKIQYKSSILKWLSLTNSDFLITLVGVFNPLRGVVPYNKESVDSNAVKVDKIVSEIFVPALSSNKYLLGKKITIADFFAVACFTRGFDYVFGREWMAKYPVIVNWFNDVRKQDGFLVDFYKDFEFIEKPLEPPVKN</sequence>
<dbReference type="VEuPathDB" id="FungiDB:SCODWIG_02050"/>
<dbReference type="CDD" id="cd03181">
    <property type="entry name" value="GST_C_EF1Bgamma_like"/>
    <property type="match status" value="1"/>
</dbReference>
<dbReference type="InterPro" id="IPR010987">
    <property type="entry name" value="Glutathione-S-Trfase_C-like"/>
</dbReference>
<dbReference type="PROSITE" id="PS50405">
    <property type="entry name" value="GST_CTER"/>
    <property type="match status" value="1"/>
</dbReference>
<dbReference type="EMBL" id="UFAJ01000317">
    <property type="protein sequence ID" value="SSD60289.1"/>
    <property type="molecule type" value="Genomic_DNA"/>
</dbReference>
<dbReference type="GO" id="GO:0006414">
    <property type="term" value="P:translational elongation"/>
    <property type="evidence" value="ECO:0007669"/>
    <property type="project" value="TreeGrafter"/>
</dbReference>
<keyword evidence="3" id="KW-1185">Reference proteome</keyword>
<dbReference type="InterPro" id="IPR050802">
    <property type="entry name" value="EF-GSTs"/>
</dbReference>
<dbReference type="GO" id="GO:0005634">
    <property type="term" value="C:nucleus"/>
    <property type="evidence" value="ECO:0007669"/>
    <property type="project" value="TreeGrafter"/>
</dbReference>
<protein>
    <recommendedName>
        <fullName evidence="1">GST C-terminal domain-containing protein</fullName>
    </recommendedName>
</protein>
<dbReference type="Proteomes" id="UP000262825">
    <property type="component" value="Unassembled WGS sequence"/>
</dbReference>
<gene>
    <name evidence="2" type="ORF">SCODWIG_02050</name>
</gene>
<name>A0A376B6T9_9ASCO</name>
<dbReference type="InterPro" id="IPR036282">
    <property type="entry name" value="Glutathione-S-Trfase_C_sf"/>
</dbReference>